<dbReference type="InterPro" id="IPR038354">
    <property type="entry name" value="VKOR_sf"/>
</dbReference>
<keyword evidence="4" id="KW-0874">Quinone</keyword>
<keyword evidence="13" id="KW-1185">Reference proteome</keyword>
<evidence type="ECO:0000313" key="12">
    <source>
        <dbReference type="EMBL" id="TXL62054.1"/>
    </source>
</evidence>
<proteinExistence type="inferred from homology"/>
<sequence>MPRVRPTTSRPLAALLTIGGALGLVAAFQLTVDKFVLQQNTIDGKQTSLGCDFSAFISCGDVMQSDQGEAFGFPNSIIGLIGFSVVVTLGVLLWSRVELPAWVRGGLQLGVIFGMTFVTWLQFQSIYRLDRLCPWCLVVWTVMIPMFVAVTSWNLRDWRPENPVSRFLENWTVLVVLLWYVAVASAVWFHFGDRLWA</sequence>
<keyword evidence="8" id="KW-1015">Disulfide bond</keyword>
<organism evidence="12 13">
    <name type="scientific">Aeromicrobium terrae</name>
    <dbReference type="NCBI Taxonomy" id="2498846"/>
    <lineage>
        <taxon>Bacteria</taxon>
        <taxon>Bacillati</taxon>
        <taxon>Actinomycetota</taxon>
        <taxon>Actinomycetes</taxon>
        <taxon>Propionibacteriales</taxon>
        <taxon>Nocardioidaceae</taxon>
        <taxon>Aeromicrobium</taxon>
    </lineage>
</organism>
<keyword evidence="3 10" id="KW-0812">Transmembrane</keyword>
<evidence type="ECO:0000256" key="5">
    <source>
        <dbReference type="ARBA" id="ARBA00022989"/>
    </source>
</evidence>
<dbReference type="CDD" id="cd12922">
    <property type="entry name" value="VKOR_5"/>
    <property type="match status" value="1"/>
</dbReference>
<evidence type="ECO:0000256" key="8">
    <source>
        <dbReference type="ARBA" id="ARBA00023157"/>
    </source>
</evidence>
<comment type="caution">
    <text evidence="12">The sequence shown here is derived from an EMBL/GenBank/DDBJ whole genome shotgun (WGS) entry which is preliminary data.</text>
</comment>
<reference evidence="12 13" key="1">
    <citation type="submission" date="2019-06" db="EMBL/GenBank/DDBJ databases">
        <title>Aeromicrobium sp. nov., isolated from a maize field.</title>
        <authorList>
            <person name="Lin S.-Y."/>
            <person name="Tsai C.-F."/>
            <person name="Young C.-C."/>
        </authorList>
    </citation>
    <scope>NUCLEOTIDE SEQUENCE [LARGE SCALE GENOMIC DNA]</scope>
    <source>
        <strain evidence="12 13">CC-CFT486</strain>
    </source>
</reference>
<evidence type="ECO:0000259" key="11">
    <source>
        <dbReference type="SMART" id="SM00756"/>
    </source>
</evidence>
<keyword evidence="6" id="KW-0560">Oxidoreductase</keyword>
<dbReference type="SMART" id="SM00756">
    <property type="entry name" value="VKc"/>
    <property type="match status" value="1"/>
</dbReference>
<name>A0A5C8NJM1_9ACTN</name>
<accession>A0A5C8NJM1</accession>
<evidence type="ECO:0000256" key="9">
    <source>
        <dbReference type="ARBA" id="ARBA00023284"/>
    </source>
</evidence>
<dbReference type="Gene3D" id="1.20.1440.130">
    <property type="entry name" value="VKOR domain"/>
    <property type="match status" value="1"/>
</dbReference>
<evidence type="ECO:0000256" key="7">
    <source>
        <dbReference type="ARBA" id="ARBA00023136"/>
    </source>
</evidence>
<evidence type="ECO:0000256" key="1">
    <source>
        <dbReference type="ARBA" id="ARBA00004141"/>
    </source>
</evidence>
<protein>
    <submittedName>
        <fullName evidence="12">Vitamin K epoxide reductase family protein</fullName>
    </submittedName>
</protein>
<dbReference type="GO" id="GO:0048038">
    <property type="term" value="F:quinone binding"/>
    <property type="evidence" value="ECO:0007669"/>
    <property type="project" value="UniProtKB-KW"/>
</dbReference>
<dbReference type="AlphaFoldDB" id="A0A5C8NJM1"/>
<evidence type="ECO:0000256" key="6">
    <source>
        <dbReference type="ARBA" id="ARBA00023002"/>
    </source>
</evidence>
<dbReference type="InterPro" id="IPR041714">
    <property type="entry name" value="VKOR_Actinobacteria"/>
</dbReference>
<feature type="transmembrane region" description="Helical" evidence="10">
    <location>
        <begin position="73"/>
        <end position="94"/>
    </location>
</feature>
<evidence type="ECO:0000256" key="10">
    <source>
        <dbReference type="SAM" id="Phobius"/>
    </source>
</evidence>
<evidence type="ECO:0000256" key="2">
    <source>
        <dbReference type="ARBA" id="ARBA00006214"/>
    </source>
</evidence>
<gene>
    <name evidence="12" type="ORF">FHP06_04905</name>
</gene>
<keyword evidence="5 10" id="KW-1133">Transmembrane helix</keyword>
<feature type="domain" description="Vitamin K epoxide reductase" evidence="11">
    <location>
        <begin position="9"/>
        <end position="154"/>
    </location>
</feature>
<evidence type="ECO:0000256" key="4">
    <source>
        <dbReference type="ARBA" id="ARBA00022719"/>
    </source>
</evidence>
<keyword evidence="7 10" id="KW-0472">Membrane</keyword>
<keyword evidence="9" id="KW-0676">Redox-active center</keyword>
<dbReference type="OrthoDB" id="9783799at2"/>
<feature type="transmembrane region" description="Helical" evidence="10">
    <location>
        <begin position="106"/>
        <end position="123"/>
    </location>
</feature>
<dbReference type="GO" id="GO:0016491">
    <property type="term" value="F:oxidoreductase activity"/>
    <property type="evidence" value="ECO:0007669"/>
    <property type="project" value="UniProtKB-KW"/>
</dbReference>
<dbReference type="Proteomes" id="UP000321571">
    <property type="component" value="Unassembled WGS sequence"/>
</dbReference>
<comment type="similarity">
    <text evidence="2">Belongs to the VKOR family.</text>
</comment>
<evidence type="ECO:0000256" key="3">
    <source>
        <dbReference type="ARBA" id="ARBA00022692"/>
    </source>
</evidence>
<dbReference type="InterPro" id="IPR012932">
    <property type="entry name" value="VKOR"/>
</dbReference>
<dbReference type="EMBL" id="VDUX01000002">
    <property type="protein sequence ID" value="TXL62054.1"/>
    <property type="molecule type" value="Genomic_DNA"/>
</dbReference>
<dbReference type="Pfam" id="PF07884">
    <property type="entry name" value="VKOR"/>
    <property type="match status" value="1"/>
</dbReference>
<dbReference type="GO" id="GO:0016020">
    <property type="term" value="C:membrane"/>
    <property type="evidence" value="ECO:0007669"/>
    <property type="project" value="UniProtKB-SubCell"/>
</dbReference>
<evidence type="ECO:0000313" key="13">
    <source>
        <dbReference type="Proteomes" id="UP000321571"/>
    </source>
</evidence>
<feature type="transmembrane region" description="Helical" evidence="10">
    <location>
        <begin position="167"/>
        <end position="191"/>
    </location>
</feature>
<comment type="subcellular location">
    <subcellularLocation>
        <location evidence="1">Membrane</location>
        <topology evidence="1">Multi-pass membrane protein</topology>
    </subcellularLocation>
</comment>
<feature type="transmembrane region" description="Helical" evidence="10">
    <location>
        <begin position="135"/>
        <end position="155"/>
    </location>
</feature>